<organism evidence="3 4">
    <name type="scientific">Desulforamulus profundi</name>
    <dbReference type="NCBI Taxonomy" id="1383067"/>
    <lineage>
        <taxon>Bacteria</taxon>
        <taxon>Bacillati</taxon>
        <taxon>Bacillota</taxon>
        <taxon>Clostridia</taxon>
        <taxon>Eubacteriales</taxon>
        <taxon>Peptococcaceae</taxon>
        <taxon>Desulforamulus</taxon>
    </lineage>
</organism>
<dbReference type="PROSITE" id="PS50966">
    <property type="entry name" value="ZF_SWIM"/>
    <property type="match status" value="1"/>
</dbReference>
<reference evidence="3 4" key="1">
    <citation type="submission" date="2013-09" db="EMBL/GenBank/DDBJ databases">
        <title>Biodegradation of hydrocarbons in the deep terrestrial subsurface : characterization of a microbial consortium composed of two Desulfotomaculum species originating from a deep geological formation.</title>
        <authorList>
            <person name="Aullo T."/>
            <person name="Berlendis S."/>
            <person name="Lascourreges J.-F."/>
            <person name="Dessort D."/>
            <person name="Saint-Laurent S."/>
            <person name="Schraauwers B."/>
            <person name="Mas J."/>
            <person name="Magot M."/>
            <person name="Ranchou-Peyruse A."/>
        </authorList>
    </citation>
    <scope>NUCLEOTIDE SEQUENCE [LARGE SCALE GENOMIC DNA]</scope>
    <source>
        <strain evidence="3 4">Bs107</strain>
    </source>
</reference>
<evidence type="ECO:0000259" key="2">
    <source>
        <dbReference type="PROSITE" id="PS50966"/>
    </source>
</evidence>
<evidence type="ECO:0000313" key="3">
    <source>
        <dbReference type="EMBL" id="PHJ39113.1"/>
    </source>
</evidence>
<evidence type="ECO:0000256" key="1">
    <source>
        <dbReference type="PROSITE-ProRule" id="PRU00325"/>
    </source>
</evidence>
<keyword evidence="4" id="KW-1185">Reference proteome</keyword>
<accession>A0A2C6MHX6</accession>
<dbReference type="Proteomes" id="UP000222564">
    <property type="component" value="Unassembled WGS sequence"/>
</dbReference>
<keyword evidence="1" id="KW-0862">Zinc</keyword>
<feature type="domain" description="SWIM-type" evidence="2">
    <location>
        <begin position="60"/>
        <end position="95"/>
    </location>
</feature>
<dbReference type="InterPro" id="IPR007527">
    <property type="entry name" value="Znf_SWIM"/>
</dbReference>
<dbReference type="AlphaFoldDB" id="A0A2C6MHX6"/>
<comment type="caution">
    <text evidence="3">The sequence shown here is derived from an EMBL/GenBank/DDBJ whole genome shotgun (WGS) entry which is preliminary data.</text>
</comment>
<keyword evidence="1" id="KW-0863">Zinc-finger</keyword>
<proteinExistence type="predicted"/>
<gene>
    <name evidence="3" type="ORF">P378_05245</name>
</gene>
<dbReference type="RefSeq" id="WP_099082432.1">
    <property type="nucleotide sequence ID" value="NZ_AWQQ01000034.1"/>
</dbReference>
<keyword evidence="1" id="KW-0479">Metal-binding</keyword>
<dbReference type="EMBL" id="AWQQ01000034">
    <property type="protein sequence ID" value="PHJ39113.1"/>
    <property type="molecule type" value="Genomic_DNA"/>
</dbReference>
<dbReference type="GO" id="GO:0008270">
    <property type="term" value="F:zinc ion binding"/>
    <property type="evidence" value="ECO:0007669"/>
    <property type="project" value="UniProtKB-KW"/>
</dbReference>
<protein>
    <recommendedName>
        <fullName evidence="2">SWIM-type domain-containing protein</fullName>
    </recommendedName>
</protein>
<dbReference type="OrthoDB" id="7593573at2"/>
<sequence>MVARIAKELLNQLAEKIKNEVDLDIIEEGLDYFKKCCVKSVKIEDAVIRAEVSEPGERFFTSKAHIFVDDFSNNDCSCSSGEFCHHMAAAFFYLYSGYQWPSVFMAEVNKHHEEQMSKGLAKLHPKAAEGKTGSQNIPLPEGPLEAWYSYFEKEHRQLSRKLSLFSNRNDYDFYFFSMFRTIYTNFKDRIFSVCSQWPDKPRELFCFHGILFILNWVEDINLRLNNYYRDVFFDQCENDLVDHLPEPMTDEEIEKYRPFLQKALEITRSYYFKGSTAIFDWLYIYRLSWESYLCYQPWIKNEYHLLTEKFCDKAPEYYRAGLGLAHFFVLGKKDVEARKILGEINNFELSDIFYFLSGFSQTGQWGRLLEWLRWLMPWTTKADPNEFQAICHFWAEAADGAGVQDEYHAVLKSWLPSSYWFYSESLLEQREYKDWVDLTMCHCRDFLEISPEELRHVEAKAPFMILPLYHQWAVRLIEAKNRKSYQEAVRILKKLHRLYKKLKLGKEWDKFIKGLVDQYPRSRAFHEELQKGKLIS</sequence>
<evidence type="ECO:0000313" key="4">
    <source>
        <dbReference type="Proteomes" id="UP000222564"/>
    </source>
</evidence>
<name>A0A2C6MHX6_9FIRM</name>